<keyword evidence="2" id="KW-1185">Reference proteome</keyword>
<name>E9T862_RHOHA</name>
<dbReference type="Proteomes" id="UP000004245">
    <property type="component" value="Unassembled WGS sequence"/>
</dbReference>
<gene>
    <name evidence="1" type="ORF">HMPREF0724_14968</name>
</gene>
<proteinExistence type="predicted"/>
<reference evidence="1" key="1">
    <citation type="submission" date="2011-01" db="EMBL/GenBank/DDBJ databases">
        <authorList>
            <person name="Muzny D."/>
            <person name="Qin X."/>
            <person name="Buhay C."/>
            <person name="Dugan-Rocha S."/>
            <person name="Ding Y."/>
            <person name="Chen G."/>
            <person name="Hawes A."/>
            <person name="Holder M."/>
            <person name="Jhangiani S."/>
            <person name="Johnson A."/>
            <person name="Khan Z."/>
            <person name="Li Z."/>
            <person name="Liu W."/>
            <person name="Liu X."/>
            <person name="Perez L."/>
            <person name="Shen H."/>
            <person name="Wang Q."/>
            <person name="Watt J."/>
            <person name="Xi L."/>
            <person name="Xin Y."/>
            <person name="Zhou J."/>
            <person name="Deng J."/>
            <person name="Jiang H."/>
            <person name="Liu Y."/>
            <person name="Qu J."/>
            <person name="Song X.-Z."/>
            <person name="Zhang L."/>
            <person name="Villasana D."/>
            <person name="Johnson A."/>
            <person name="Liu J."/>
            <person name="Liyanage D."/>
            <person name="Lorensuhewa L."/>
            <person name="Robinson T."/>
            <person name="Song A."/>
            <person name="Song B.-B."/>
            <person name="Dinh H."/>
            <person name="Thornton R."/>
            <person name="Coyle M."/>
            <person name="Francisco L."/>
            <person name="Jackson L."/>
            <person name="Javaid M."/>
            <person name="Korchina V."/>
            <person name="Kovar C."/>
            <person name="Mata R."/>
            <person name="Mathew T."/>
            <person name="Ngo R."/>
            <person name="Nguyen L."/>
            <person name="Nguyen N."/>
            <person name="Okwuonu G."/>
            <person name="Ongeri F."/>
            <person name="Pham C."/>
            <person name="Simmons D."/>
            <person name="Wilczek-Boney K."/>
            <person name="Hale W."/>
            <person name="Jakkamsetti A."/>
            <person name="Pham P."/>
            <person name="Ruth R."/>
            <person name="San Lucas F."/>
            <person name="Warren J."/>
            <person name="Zhang J."/>
            <person name="Zhao Z."/>
            <person name="Zhou C."/>
            <person name="Zhu D."/>
            <person name="Lee S."/>
            <person name="Bess C."/>
            <person name="Blankenburg K."/>
            <person name="Forbes L."/>
            <person name="Fu Q."/>
            <person name="Gubbala S."/>
            <person name="Hirani K."/>
            <person name="Jayaseelan J.C."/>
            <person name="Lara F."/>
            <person name="Munidasa M."/>
            <person name="Palculict T."/>
            <person name="Patil S."/>
            <person name="Pu L.-L."/>
            <person name="Saada N."/>
            <person name="Tang L."/>
            <person name="Weissenberger G."/>
            <person name="Zhu Y."/>
            <person name="Hemphill L."/>
            <person name="Shang Y."/>
            <person name="Youmans B."/>
            <person name="Ayvaz T."/>
            <person name="Ross M."/>
            <person name="Santibanez J."/>
            <person name="Aqrawi P."/>
            <person name="Gross S."/>
            <person name="Joshi V."/>
            <person name="Fowler G."/>
            <person name="Nazareth L."/>
            <person name="Reid J."/>
            <person name="Worley K."/>
            <person name="Petrosino J."/>
            <person name="Highlander S."/>
            <person name="Gibbs R."/>
        </authorList>
    </citation>
    <scope>NUCLEOTIDE SEQUENCE [LARGE SCALE GENOMIC DNA]</scope>
    <source>
        <strain evidence="1">ATCC 33707</strain>
    </source>
</reference>
<evidence type="ECO:0000313" key="1">
    <source>
        <dbReference type="EMBL" id="EGD21466.1"/>
    </source>
</evidence>
<dbReference type="AlphaFoldDB" id="E9T862"/>
<organism evidence="1 2">
    <name type="scientific">Prescottella equi ATCC 33707</name>
    <dbReference type="NCBI Taxonomy" id="525370"/>
    <lineage>
        <taxon>Bacteria</taxon>
        <taxon>Bacillati</taxon>
        <taxon>Actinomycetota</taxon>
        <taxon>Actinomycetes</taxon>
        <taxon>Mycobacteriales</taxon>
        <taxon>Nocardiaceae</taxon>
        <taxon>Prescottella</taxon>
    </lineage>
</organism>
<comment type="caution">
    <text evidence="1">The sequence shown here is derived from an EMBL/GenBank/DDBJ whole genome shotgun (WGS) entry which is preliminary data.</text>
</comment>
<dbReference type="EMBL" id="ADNW02000033">
    <property type="protein sequence ID" value="EGD21466.1"/>
    <property type="molecule type" value="Genomic_DNA"/>
</dbReference>
<sequence length="40" mass="4538">MRFGRPNPSNRSEPTYRLLPSVNGLVDLRARLEKWTAPAA</sequence>
<accession>E9T862</accession>
<protein>
    <submittedName>
        <fullName evidence="1">Uncharacterized protein</fullName>
    </submittedName>
</protein>
<evidence type="ECO:0000313" key="2">
    <source>
        <dbReference type="Proteomes" id="UP000004245"/>
    </source>
</evidence>
<dbReference type="HOGENOM" id="CLU_3295613_0_0_11"/>